<feature type="transmembrane region" description="Helical" evidence="8">
    <location>
        <begin position="376"/>
        <end position="393"/>
    </location>
</feature>
<keyword evidence="2" id="KW-0813">Transport</keyword>
<evidence type="ECO:0000256" key="8">
    <source>
        <dbReference type="SAM" id="Phobius"/>
    </source>
</evidence>
<keyword evidence="3 8" id="KW-0812">Transmembrane</keyword>
<evidence type="ECO:0000256" key="7">
    <source>
        <dbReference type="SAM" id="MobiDB-lite"/>
    </source>
</evidence>
<organism evidence="10">
    <name type="scientific">Attheya septentrionalis</name>
    <dbReference type="NCBI Taxonomy" id="420275"/>
    <lineage>
        <taxon>Eukaryota</taxon>
        <taxon>Sar</taxon>
        <taxon>Stramenopiles</taxon>
        <taxon>Ochrophyta</taxon>
        <taxon>Bacillariophyta</taxon>
        <taxon>Coscinodiscophyceae</taxon>
        <taxon>Chaetocerotophycidae</taxon>
        <taxon>Chaetocerotales</taxon>
        <taxon>Attheyaceae</taxon>
        <taxon>Attheya</taxon>
    </lineage>
</organism>
<feature type="transmembrane region" description="Helical" evidence="8">
    <location>
        <begin position="131"/>
        <end position="152"/>
    </location>
</feature>
<dbReference type="PANTHER" id="PTHR33281:SF20">
    <property type="match status" value="1"/>
</dbReference>
<accession>A0A6T7HLK2</accession>
<keyword evidence="4 8" id="KW-1133">Transmembrane helix</keyword>
<evidence type="ECO:0000256" key="1">
    <source>
        <dbReference type="ARBA" id="ARBA00004141"/>
    </source>
</evidence>
<protein>
    <recommendedName>
        <fullName evidence="11">Bestrophin homolog</fullName>
    </recommendedName>
</protein>
<evidence type="ECO:0000256" key="3">
    <source>
        <dbReference type="ARBA" id="ARBA00022692"/>
    </source>
</evidence>
<dbReference type="AlphaFoldDB" id="A0A6T7HLK2"/>
<reference evidence="10" key="1">
    <citation type="submission" date="2021-01" db="EMBL/GenBank/DDBJ databases">
        <authorList>
            <person name="Corre E."/>
            <person name="Pelletier E."/>
            <person name="Niang G."/>
            <person name="Scheremetjew M."/>
            <person name="Finn R."/>
            <person name="Kale V."/>
            <person name="Holt S."/>
            <person name="Cochrane G."/>
            <person name="Meng A."/>
            <person name="Brown T."/>
            <person name="Cohen L."/>
        </authorList>
    </citation>
    <scope>NUCLEOTIDE SEQUENCE</scope>
    <source>
        <strain evidence="10">CCMP2084</strain>
    </source>
</reference>
<evidence type="ECO:0000256" key="2">
    <source>
        <dbReference type="ARBA" id="ARBA00022448"/>
    </source>
</evidence>
<dbReference type="EMBL" id="HBHQ01012595">
    <property type="protein sequence ID" value="CAD9816561.1"/>
    <property type="molecule type" value="Transcribed_RNA"/>
</dbReference>
<evidence type="ECO:0000313" key="10">
    <source>
        <dbReference type="EMBL" id="CAD9816561.1"/>
    </source>
</evidence>
<comment type="subcellular location">
    <subcellularLocation>
        <location evidence="1">Membrane</location>
        <topology evidence="1">Multi-pass membrane protein</topology>
    </subcellularLocation>
</comment>
<name>A0A6T7HLK2_9STRA</name>
<proteinExistence type="predicted"/>
<dbReference type="PANTHER" id="PTHR33281">
    <property type="entry name" value="UPF0187 PROTEIN YNEE"/>
    <property type="match status" value="1"/>
</dbReference>
<evidence type="ECO:0008006" key="11">
    <source>
        <dbReference type="Google" id="ProtNLM"/>
    </source>
</evidence>
<gene>
    <name evidence="9" type="ORF">ASEP1449_LOCUS8392</name>
    <name evidence="10" type="ORF">ASEP1449_LOCUS8393</name>
</gene>
<dbReference type="EMBL" id="HBHQ01012594">
    <property type="protein sequence ID" value="CAD9816560.1"/>
    <property type="molecule type" value="Transcribed_RNA"/>
</dbReference>
<sequence>MSATYSWFKTKGGRAGRRILSLTPLKNSFPLADHQGEDVHSSDEDDPFAVATDSLGRGGGVWNGGLGGSTGTSPTIGRAGTTNRKKKGHVRHKSHAITDYDYKDKVDSVIRKVLYHDRDHVSVMFQMHGSVWPQVLPFCIFNIGFTFLVYYLKVWGYDITSSTIGHKFMSTMVAFLIISRTKITYSRYMEARNHLSLCYKSCRELVHHMNVLTMHDRSDEARQWRQDVAYRTILLLRVTIAALDFQTEHVNPHELPELATEEQEELTGSLQQSEIHDGSFRAPPLLAFNLRKEIMKPRAGGILKGGFRHPCNEEFKMLDYVTDFMKGFQGLKKLITTPFPFPLVQMTRTFLFIWVFTLPTVICYSQDMNRKPYDEALLIFFITYGFIGLEYVAMELDDPFGEDPNDFDDLGMAQLAFEDIYIAIYKLDGDKSAHNLRKRVANREDNTMSDMGRRTSDYVLNSPKRRDSSSPMNIPNDFAHFPTS</sequence>
<dbReference type="GO" id="GO:0016020">
    <property type="term" value="C:membrane"/>
    <property type="evidence" value="ECO:0007669"/>
    <property type="project" value="UniProtKB-SubCell"/>
</dbReference>
<dbReference type="InterPro" id="IPR044669">
    <property type="entry name" value="YneE/VCCN1/2-like"/>
</dbReference>
<feature type="region of interest" description="Disordered" evidence="7">
    <location>
        <begin position="444"/>
        <end position="484"/>
    </location>
</feature>
<evidence type="ECO:0000256" key="6">
    <source>
        <dbReference type="ARBA" id="ARBA00023136"/>
    </source>
</evidence>
<dbReference type="GO" id="GO:0005254">
    <property type="term" value="F:chloride channel activity"/>
    <property type="evidence" value="ECO:0007669"/>
    <property type="project" value="InterPro"/>
</dbReference>
<feature type="transmembrane region" description="Helical" evidence="8">
    <location>
        <begin position="164"/>
        <end position="183"/>
    </location>
</feature>
<evidence type="ECO:0000256" key="4">
    <source>
        <dbReference type="ARBA" id="ARBA00022989"/>
    </source>
</evidence>
<evidence type="ECO:0000256" key="5">
    <source>
        <dbReference type="ARBA" id="ARBA00023065"/>
    </source>
</evidence>
<dbReference type="Pfam" id="PF25539">
    <property type="entry name" value="Bestrophin_2"/>
    <property type="match status" value="1"/>
</dbReference>
<keyword evidence="6 8" id="KW-0472">Membrane</keyword>
<evidence type="ECO:0000313" key="9">
    <source>
        <dbReference type="EMBL" id="CAD9816560.1"/>
    </source>
</evidence>
<feature type="compositionally biased region" description="Basic and acidic residues" evidence="7">
    <location>
        <begin position="444"/>
        <end position="456"/>
    </location>
</feature>
<keyword evidence="5" id="KW-0406">Ion transport</keyword>